<name>A0A914KHB3_MELIC</name>
<keyword evidence="2" id="KW-1185">Reference proteome</keyword>
<sequence length="135" mass="15820">MLIFINLILYIFICSLQSITKNVYGIEDPSNKIFRLEQLEPINNEDEQKLIIDRKKRHIGSGFGDGGGDGGGGCGCTPGQTGVSCGCGCCESPSMKRPRPRNYWRRPYVRKLYRRPHYIRRRPYWWRRRYLVIEY</sequence>
<feature type="signal peptide" evidence="1">
    <location>
        <begin position="1"/>
        <end position="25"/>
    </location>
</feature>
<dbReference type="WBParaSite" id="Minc3s00009g00637">
    <property type="protein sequence ID" value="Minc3s00009g00637"/>
    <property type="gene ID" value="Minc3s00009g00637"/>
</dbReference>
<dbReference type="AlphaFoldDB" id="A0A914KHB3"/>
<organism evidence="2 3">
    <name type="scientific">Meloidogyne incognita</name>
    <name type="common">Southern root-knot nematode worm</name>
    <name type="synonym">Oxyuris incognita</name>
    <dbReference type="NCBI Taxonomy" id="6306"/>
    <lineage>
        <taxon>Eukaryota</taxon>
        <taxon>Metazoa</taxon>
        <taxon>Ecdysozoa</taxon>
        <taxon>Nematoda</taxon>
        <taxon>Chromadorea</taxon>
        <taxon>Rhabditida</taxon>
        <taxon>Tylenchina</taxon>
        <taxon>Tylenchomorpha</taxon>
        <taxon>Tylenchoidea</taxon>
        <taxon>Meloidogynidae</taxon>
        <taxon>Meloidogyninae</taxon>
        <taxon>Meloidogyne</taxon>
        <taxon>Meloidogyne incognita group</taxon>
    </lineage>
</organism>
<protein>
    <submittedName>
        <fullName evidence="3">Candidate secreted effector</fullName>
    </submittedName>
</protein>
<evidence type="ECO:0000256" key="1">
    <source>
        <dbReference type="SAM" id="SignalP"/>
    </source>
</evidence>
<feature type="chain" id="PRO_5037631833" evidence="1">
    <location>
        <begin position="26"/>
        <end position="135"/>
    </location>
</feature>
<dbReference type="Proteomes" id="UP000887563">
    <property type="component" value="Unplaced"/>
</dbReference>
<proteinExistence type="predicted"/>
<evidence type="ECO:0000313" key="3">
    <source>
        <dbReference type="WBParaSite" id="Minc3s00009g00637"/>
    </source>
</evidence>
<accession>A0A914KHB3</accession>
<evidence type="ECO:0000313" key="2">
    <source>
        <dbReference type="Proteomes" id="UP000887563"/>
    </source>
</evidence>
<keyword evidence="1" id="KW-0732">Signal</keyword>
<reference evidence="3" key="1">
    <citation type="submission" date="2022-11" db="UniProtKB">
        <authorList>
            <consortium name="WormBaseParasite"/>
        </authorList>
    </citation>
    <scope>IDENTIFICATION</scope>
</reference>